<dbReference type="AlphaFoldDB" id="A0A9P0BFA2"/>
<evidence type="ECO:0000313" key="3">
    <source>
        <dbReference type="Proteomes" id="UP001154078"/>
    </source>
</evidence>
<keyword evidence="1" id="KW-0175">Coiled coil</keyword>
<dbReference type="EMBL" id="OV121140">
    <property type="protein sequence ID" value="CAH0564484.1"/>
    <property type="molecule type" value="Genomic_DNA"/>
</dbReference>
<name>A0A9P0BFA2_BRAAE</name>
<evidence type="ECO:0000313" key="2">
    <source>
        <dbReference type="EMBL" id="CAH0564484.1"/>
    </source>
</evidence>
<dbReference type="Proteomes" id="UP001154078">
    <property type="component" value="Chromosome 9"/>
</dbReference>
<evidence type="ECO:0000256" key="1">
    <source>
        <dbReference type="SAM" id="Coils"/>
    </source>
</evidence>
<proteinExistence type="predicted"/>
<reference evidence="2" key="1">
    <citation type="submission" date="2021-12" db="EMBL/GenBank/DDBJ databases">
        <authorList>
            <person name="King R."/>
        </authorList>
    </citation>
    <scope>NUCLEOTIDE SEQUENCE</scope>
</reference>
<accession>A0A9P0BFA2</accession>
<feature type="coiled-coil region" evidence="1">
    <location>
        <begin position="29"/>
        <end position="56"/>
    </location>
</feature>
<protein>
    <submittedName>
        <fullName evidence="2">Uncharacterized protein</fullName>
    </submittedName>
</protein>
<organism evidence="2 3">
    <name type="scientific">Brassicogethes aeneus</name>
    <name type="common">Rape pollen beetle</name>
    <name type="synonym">Meligethes aeneus</name>
    <dbReference type="NCBI Taxonomy" id="1431903"/>
    <lineage>
        <taxon>Eukaryota</taxon>
        <taxon>Metazoa</taxon>
        <taxon>Ecdysozoa</taxon>
        <taxon>Arthropoda</taxon>
        <taxon>Hexapoda</taxon>
        <taxon>Insecta</taxon>
        <taxon>Pterygota</taxon>
        <taxon>Neoptera</taxon>
        <taxon>Endopterygota</taxon>
        <taxon>Coleoptera</taxon>
        <taxon>Polyphaga</taxon>
        <taxon>Cucujiformia</taxon>
        <taxon>Nitidulidae</taxon>
        <taxon>Meligethinae</taxon>
        <taxon>Brassicogethes</taxon>
    </lineage>
</organism>
<gene>
    <name evidence="2" type="ORF">MELIAE_LOCUS13026</name>
</gene>
<dbReference type="OrthoDB" id="6782599at2759"/>
<sequence>MECGGLTKDGLKKIEAEMKKPDGKRWKCAGCLEKDNEQLKKKVYHLEDRLNTIEQKSKENNLIISGIVKQEIQTTEIVTKIMETMEINVEMGDIKCNRINKKEDSPILVQFPNKTYKMEVFKKRKELKTIRSDQCGLKGEKQIYFNDDLILYYQNLFKKAREFKKDNRLKAVYCLSGRIHIIVKEGDTPKIIRKEADLLEFSLN</sequence>
<keyword evidence="3" id="KW-1185">Reference proteome</keyword>